<organism evidence="2 3">
    <name type="scientific">Bodo saltans</name>
    <name type="common">Flagellated protozoan</name>
    <dbReference type="NCBI Taxonomy" id="75058"/>
    <lineage>
        <taxon>Eukaryota</taxon>
        <taxon>Discoba</taxon>
        <taxon>Euglenozoa</taxon>
        <taxon>Kinetoplastea</taxon>
        <taxon>Metakinetoplastina</taxon>
        <taxon>Eubodonida</taxon>
        <taxon>Bodonidae</taxon>
        <taxon>Bodo</taxon>
    </lineage>
</organism>
<dbReference type="OMA" id="VYAFERM"/>
<dbReference type="OrthoDB" id="261119at2759"/>
<accession>A0A0S4JGX8</accession>
<sequence>MLKRFDSVTNQAELNSLTLAARASGSVASYDSLVKKENEIAHAQAQLVLEIQVAEENVNKEIQEATTRKVAAARRAQELRDQIKAKKLAKASSTAEGYRIFLNRVGALYQELSLRKAVLAQVSTYSPHDLRHAPLESAYVFVNDWQQYADEVQQSLRELEVQGKGLSASGADATDVSILRALVADVQSLYTQVVADVAREHSRRENNADTVADFMRNQAQLVHWCRSQKNALESVQDTDQVQELCTSFQNNISVMETNLLVLLELSEPFAPNPQVTQALIEVNEVWLNLAVYAFERMRDTLMELHAQSGVEVATKKKVIFW</sequence>
<feature type="coiled-coil region" evidence="1">
    <location>
        <begin position="44"/>
        <end position="82"/>
    </location>
</feature>
<dbReference type="EMBL" id="CYKH01001770">
    <property type="protein sequence ID" value="CUG89779.1"/>
    <property type="molecule type" value="Genomic_DNA"/>
</dbReference>
<protein>
    <submittedName>
        <fullName evidence="2">Uncharacterized protein</fullName>
    </submittedName>
</protein>
<evidence type="ECO:0000313" key="2">
    <source>
        <dbReference type="EMBL" id="CUG89779.1"/>
    </source>
</evidence>
<dbReference type="VEuPathDB" id="TriTrypDB:BSAL_23370"/>
<dbReference type="AlphaFoldDB" id="A0A0S4JGX8"/>
<reference evidence="3" key="1">
    <citation type="submission" date="2015-09" db="EMBL/GenBank/DDBJ databases">
        <authorList>
            <consortium name="Pathogen Informatics"/>
        </authorList>
    </citation>
    <scope>NUCLEOTIDE SEQUENCE [LARGE SCALE GENOMIC DNA]</scope>
    <source>
        <strain evidence="3">Lake Konstanz</strain>
    </source>
</reference>
<keyword evidence="1" id="KW-0175">Coiled coil</keyword>
<keyword evidence="3" id="KW-1185">Reference proteome</keyword>
<feature type="non-terminal residue" evidence="2">
    <location>
        <position position="321"/>
    </location>
</feature>
<evidence type="ECO:0000313" key="3">
    <source>
        <dbReference type="Proteomes" id="UP000051952"/>
    </source>
</evidence>
<gene>
    <name evidence="2" type="ORF">BSAL_23370</name>
</gene>
<proteinExistence type="predicted"/>
<evidence type="ECO:0000256" key="1">
    <source>
        <dbReference type="SAM" id="Coils"/>
    </source>
</evidence>
<dbReference type="Proteomes" id="UP000051952">
    <property type="component" value="Unassembled WGS sequence"/>
</dbReference>
<name>A0A0S4JGX8_BODSA</name>